<feature type="non-terminal residue" evidence="1">
    <location>
        <position position="92"/>
    </location>
</feature>
<feature type="non-terminal residue" evidence="1">
    <location>
        <position position="1"/>
    </location>
</feature>
<dbReference type="Proteomes" id="UP000475037">
    <property type="component" value="Unassembled WGS sequence"/>
</dbReference>
<evidence type="ECO:0000313" key="2">
    <source>
        <dbReference type="Proteomes" id="UP000475037"/>
    </source>
</evidence>
<dbReference type="EMBL" id="VOAJ01000509">
    <property type="protein sequence ID" value="KAF0887197.1"/>
    <property type="molecule type" value="Genomic_DNA"/>
</dbReference>
<organism evidence="1 2">
    <name type="scientific">Crocuta crocuta</name>
    <name type="common">Spotted hyena</name>
    <dbReference type="NCBI Taxonomy" id="9678"/>
    <lineage>
        <taxon>Eukaryota</taxon>
        <taxon>Metazoa</taxon>
        <taxon>Chordata</taxon>
        <taxon>Craniata</taxon>
        <taxon>Vertebrata</taxon>
        <taxon>Euteleostomi</taxon>
        <taxon>Mammalia</taxon>
        <taxon>Eutheria</taxon>
        <taxon>Laurasiatheria</taxon>
        <taxon>Carnivora</taxon>
        <taxon>Feliformia</taxon>
        <taxon>Hyaenidae</taxon>
        <taxon>Crocuta</taxon>
    </lineage>
</organism>
<proteinExistence type="predicted"/>
<name>A0A6G1BHM5_CROCR</name>
<accession>A0A6G1BHM5</accession>
<keyword evidence="2" id="KW-1185">Reference proteome</keyword>
<reference evidence="1 2" key="1">
    <citation type="submission" date="2019-11" db="EMBL/GenBank/DDBJ databases">
        <authorList>
            <person name="Yang C."/>
            <person name="Li F."/>
        </authorList>
    </citation>
    <scope>NUCLEOTIDE SEQUENCE [LARGE SCALE GENOMIC DNA]</scope>
    <source>
        <strain evidence="1">KB4526</strain>
        <tissue evidence="1">Muscle</tissue>
    </source>
</reference>
<dbReference type="GO" id="GO:0005730">
    <property type="term" value="C:nucleolus"/>
    <property type="evidence" value="ECO:0007669"/>
    <property type="project" value="TreeGrafter"/>
</dbReference>
<dbReference type="InterPro" id="IPR040224">
    <property type="entry name" value="RDM1"/>
</dbReference>
<dbReference type="PANTHER" id="PTHR31164">
    <property type="entry name" value="RAD52 MOTIF-CONTAINING PROTEIN 1"/>
    <property type="match status" value="1"/>
</dbReference>
<gene>
    <name evidence="1" type="primary">Rdm1</name>
    <name evidence="1" type="ORF">FOF47_R18608</name>
</gene>
<sequence>MAELISLAVPAESDKTLLVWELNSGPTAEALHVSRARMEGGMGIFSLALAPRPPLARPGFYAIIKFYSAKNAYRAQKACDQKQLFQNSPVKV</sequence>
<dbReference type="AlphaFoldDB" id="A0A6G1BHM5"/>
<dbReference type="PANTHER" id="PTHR31164:SF1">
    <property type="entry name" value="RAD52 MOTIF-CONTAINING PROTEIN 1"/>
    <property type="match status" value="1"/>
</dbReference>
<protein>
    <submittedName>
        <fullName evidence="1">RDM1 protein</fullName>
    </submittedName>
</protein>
<comment type="caution">
    <text evidence="1">The sequence shown here is derived from an EMBL/GenBank/DDBJ whole genome shotgun (WGS) entry which is preliminary data.</text>
</comment>
<evidence type="ECO:0000313" key="1">
    <source>
        <dbReference type="EMBL" id="KAF0887197.1"/>
    </source>
</evidence>